<evidence type="ECO:0000256" key="2">
    <source>
        <dbReference type="ARBA" id="ARBA00022475"/>
    </source>
</evidence>
<evidence type="ECO:0000313" key="8">
    <source>
        <dbReference type="Proteomes" id="UP000233256"/>
    </source>
</evidence>
<dbReference type="GO" id="GO:0015920">
    <property type="term" value="P:lipopolysaccharide transport"/>
    <property type="evidence" value="ECO:0007669"/>
    <property type="project" value="TreeGrafter"/>
</dbReference>
<dbReference type="Pfam" id="PF03739">
    <property type="entry name" value="LptF_LptG"/>
    <property type="match status" value="1"/>
</dbReference>
<evidence type="ECO:0000256" key="3">
    <source>
        <dbReference type="ARBA" id="ARBA00022692"/>
    </source>
</evidence>
<feature type="transmembrane region" description="Helical" evidence="6">
    <location>
        <begin position="12"/>
        <end position="29"/>
    </location>
</feature>
<keyword evidence="5 6" id="KW-0472">Membrane</keyword>
<feature type="transmembrane region" description="Helical" evidence="6">
    <location>
        <begin position="274"/>
        <end position="296"/>
    </location>
</feature>
<keyword evidence="3 6" id="KW-0812">Transmembrane</keyword>
<evidence type="ECO:0000313" key="7">
    <source>
        <dbReference type="EMBL" id="PKK92265.1"/>
    </source>
</evidence>
<feature type="transmembrane region" description="Helical" evidence="6">
    <location>
        <begin position="302"/>
        <end position="320"/>
    </location>
</feature>
<gene>
    <name evidence="7" type="ORF">CVV64_02300</name>
</gene>
<name>A0A2N1PV89_9BACT</name>
<comment type="subcellular location">
    <subcellularLocation>
        <location evidence="1">Cell membrane</location>
        <topology evidence="1">Multi-pass membrane protein</topology>
    </subcellularLocation>
</comment>
<evidence type="ECO:0000256" key="5">
    <source>
        <dbReference type="ARBA" id="ARBA00023136"/>
    </source>
</evidence>
<dbReference type="InterPro" id="IPR005495">
    <property type="entry name" value="LptG/LptF_permease"/>
</dbReference>
<evidence type="ECO:0000256" key="4">
    <source>
        <dbReference type="ARBA" id="ARBA00022989"/>
    </source>
</evidence>
<comment type="caution">
    <text evidence="7">The sequence shown here is derived from an EMBL/GenBank/DDBJ whole genome shotgun (WGS) entry which is preliminary data.</text>
</comment>
<reference evidence="7 8" key="1">
    <citation type="journal article" date="2017" name="ISME J.">
        <title>Potential for microbial H2 and metal transformations associated with novel bacteria and archaea in deep terrestrial subsurface sediments.</title>
        <authorList>
            <person name="Hernsdorf A.W."/>
            <person name="Amano Y."/>
            <person name="Miyakawa K."/>
            <person name="Ise K."/>
            <person name="Suzuki Y."/>
            <person name="Anantharaman K."/>
            <person name="Probst A."/>
            <person name="Burstein D."/>
            <person name="Thomas B.C."/>
            <person name="Banfield J.F."/>
        </authorList>
    </citation>
    <scope>NUCLEOTIDE SEQUENCE [LARGE SCALE GENOMIC DNA]</scope>
    <source>
        <strain evidence="7">HGW-Wallbacteria-1</strain>
    </source>
</reference>
<organism evidence="7 8">
    <name type="scientific">Candidatus Wallbacteria bacterium HGW-Wallbacteria-1</name>
    <dbReference type="NCBI Taxonomy" id="2013854"/>
    <lineage>
        <taxon>Bacteria</taxon>
        <taxon>Candidatus Walliibacteriota</taxon>
    </lineage>
</organism>
<dbReference type="AlphaFoldDB" id="A0A2N1PV89"/>
<accession>A0A2N1PV89</accession>
<dbReference type="GO" id="GO:0043190">
    <property type="term" value="C:ATP-binding cassette (ABC) transporter complex"/>
    <property type="evidence" value="ECO:0007669"/>
    <property type="project" value="TreeGrafter"/>
</dbReference>
<keyword evidence="4 6" id="KW-1133">Transmembrane helix</keyword>
<dbReference type="PANTHER" id="PTHR33529:SF6">
    <property type="entry name" value="YJGP_YJGQ FAMILY PERMEASE"/>
    <property type="match status" value="1"/>
</dbReference>
<feature type="transmembrane region" description="Helical" evidence="6">
    <location>
        <begin position="100"/>
        <end position="122"/>
    </location>
</feature>
<dbReference type="Proteomes" id="UP000233256">
    <property type="component" value="Unassembled WGS sequence"/>
</dbReference>
<evidence type="ECO:0008006" key="9">
    <source>
        <dbReference type="Google" id="ProtNLM"/>
    </source>
</evidence>
<dbReference type="EMBL" id="PGXC01000001">
    <property type="protein sequence ID" value="PKK92265.1"/>
    <property type="molecule type" value="Genomic_DNA"/>
</dbReference>
<evidence type="ECO:0000256" key="1">
    <source>
        <dbReference type="ARBA" id="ARBA00004651"/>
    </source>
</evidence>
<sequence length="359" mass="40767">MKLIDRYILKQLLKPFFFGMFGFILIISIDPMVDSMKYVINNGVSAGIVLKWFLYRLPQDMVYTFPMAMLLSSLLCFGAMSGNSEIIAIKASGISAYRLVFPVMIFSLGASLACLAFSEIVIPPTNKESDRIRKEDILQIRTHPIKENIFTKTGHDSLMCAQRINLKDKTMRNVMIIHLGTDRKPARRIVAKSAVFKNESWTFYDVSVYRFDKGGASSLVKTYPEKQLKVYEKPEQFEDDQRKPKHMSMKLLRQKIAELSKSGSEPTIPYLVEYYLKSSIPFSTFVFAIIGVAMGFKPARTGAFVGFGISLLVIFAYYVAMSFCRSYGRMGFLPPPVAGWLQNFLFLAVGLWLLSKVDR</sequence>
<feature type="transmembrane region" description="Helical" evidence="6">
    <location>
        <begin position="61"/>
        <end position="80"/>
    </location>
</feature>
<feature type="transmembrane region" description="Helical" evidence="6">
    <location>
        <begin position="332"/>
        <end position="354"/>
    </location>
</feature>
<proteinExistence type="predicted"/>
<protein>
    <recommendedName>
        <fullName evidence="9">YjgP/YjgQ family permease</fullName>
    </recommendedName>
</protein>
<dbReference type="PANTHER" id="PTHR33529">
    <property type="entry name" value="SLR0882 PROTEIN-RELATED"/>
    <property type="match status" value="1"/>
</dbReference>
<keyword evidence="2" id="KW-1003">Cell membrane</keyword>
<evidence type="ECO:0000256" key="6">
    <source>
        <dbReference type="SAM" id="Phobius"/>
    </source>
</evidence>